<sequence length="411" mass="47040">MAENLEDVEAPSYLEDYMIIQDILSSLDQKNIDDSAEQIIDLPFSSTSDGLDFLCKEIIRFSTLRPKISDPLSKFVLKINSDPRFLKFKPLLLKKHTTTKNFNILRHCLDLGMYNGNDIKDLITIYNPYARDDRFLLYATFAPEIEKVDPNLSYEFFIIISAQNSCPGLHYVLPHLSDYLKDDAKRLKALNKYGCEPGSVAYALKYDDLDGLMDFVAKQHFSISDTITPNNFEPAMMVEGSHFIDYAAFFGSADIFRHLYTLNAKHSNYSRYALAGGNIEIIRLCEDLIKKYPTSYVTAVEFFQSKIFDWILTFLPLSEEIQNQCLFEAAKVCNIRALIFFANRVPDINALDVDHNNALHFAVKAGCIPVIKFLLDKGCNPTVKNSSQMLPKQFTRDMQILRILEEAEEKM</sequence>
<dbReference type="PROSITE" id="PS50297">
    <property type="entry name" value="ANK_REP_REGION"/>
    <property type="match status" value="1"/>
</dbReference>
<dbReference type="SUPFAM" id="SSF48403">
    <property type="entry name" value="Ankyrin repeat"/>
    <property type="match status" value="1"/>
</dbReference>
<dbReference type="InterPro" id="IPR002110">
    <property type="entry name" value="Ankyrin_rpt"/>
</dbReference>
<evidence type="ECO:0000313" key="3">
    <source>
        <dbReference type="Proteomes" id="UP000001542"/>
    </source>
</evidence>
<dbReference type="OrthoDB" id="410307at2759"/>
<dbReference type="VEuPathDB" id="TrichDB:TVAGG3_0478740"/>
<keyword evidence="1" id="KW-0040">ANK repeat</keyword>
<organism evidence="2 3">
    <name type="scientific">Trichomonas vaginalis (strain ATCC PRA-98 / G3)</name>
    <dbReference type="NCBI Taxonomy" id="412133"/>
    <lineage>
        <taxon>Eukaryota</taxon>
        <taxon>Metamonada</taxon>
        <taxon>Parabasalia</taxon>
        <taxon>Trichomonadida</taxon>
        <taxon>Trichomonadidae</taxon>
        <taxon>Trichomonas</taxon>
    </lineage>
</organism>
<reference evidence="2" key="1">
    <citation type="submission" date="2006-10" db="EMBL/GenBank/DDBJ databases">
        <authorList>
            <person name="Amadeo P."/>
            <person name="Zhao Q."/>
            <person name="Wortman J."/>
            <person name="Fraser-Liggett C."/>
            <person name="Carlton J."/>
        </authorList>
    </citation>
    <scope>NUCLEOTIDE SEQUENCE</scope>
    <source>
        <strain evidence="2">G3</strain>
    </source>
</reference>
<gene>
    <name evidence="2" type="ORF">TVAG_300120</name>
</gene>
<dbReference type="VEuPathDB" id="TrichDB:TVAG_300120"/>
<dbReference type="InParanoid" id="A2G1Z9"/>
<keyword evidence="3" id="KW-1185">Reference proteome</keyword>
<feature type="repeat" description="ANK" evidence="1">
    <location>
        <begin position="354"/>
        <end position="386"/>
    </location>
</feature>
<proteinExistence type="predicted"/>
<dbReference type="PANTHER" id="PTHR24159:SF5">
    <property type="entry name" value="ANK_REP_REGION DOMAIN-CONTAINING PROTEIN"/>
    <property type="match status" value="1"/>
</dbReference>
<protein>
    <submittedName>
        <fullName evidence="2">Uncharacterized protein</fullName>
    </submittedName>
</protein>
<dbReference type="SMR" id="A2G1Z9"/>
<dbReference type="AlphaFoldDB" id="A2G1Z9"/>
<dbReference type="SMART" id="SM00248">
    <property type="entry name" value="ANK"/>
    <property type="match status" value="3"/>
</dbReference>
<dbReference type="InterPro" id="IPR036770">
    <property type="entry name" value="Ankyrin_rpt-contain_sf"/>
</dbReference>
<evidence type="ECO:0000313" key="2">
    <source>
        <dbReference type="EMBL" id="EAX88813.1"/>
    </source>
</evidence>
<accession>A2G1Z9</accession>
<dbReference type="PROSITE" id="PS50088">
    <property type="entry name" value="ANK_REPEAT"/>
    <property type="match status" value="1"/>
</dbReference>
<name>A2G1Z9_TRIV3</name>
<dbReference type="Proteomes" id="UP000001542">
    <property type="component" value="Unassembled WGS sequence"/>
</dbReference>
<reference evidence="2" key="2">
    <citation type="journal article" date="2007" name="Science">
        <title>Draft genome sequence of the sexually transmitted pathogen Trichomonas vaginalis.</title>
        <authorList>
            <person name="Carlton J.M."/>
            <person name="Hirt R.P."/>
            <person name="Silva J.C."/>
            <person name="Delcher A.L."/>
            <person name="Schatz M."/>
            <person name="Zhao Q."/>
            <person name="Wortman J.R."/>
            <person name="Bidwell S.L."/>
            <person name="Alsmark U.C.M."/>
            <person name="Besteiro S."/>
            <person name="Sicheritz-Ponten T."/>
            <person name="Noel C.J."/>
            <person name="Dacks J.B."/>
            <person name="Foster P.G."/>
            <person name="Simillion C."/>
            <person name="Van de Peer Y."/>
            <person name="Miranda-Saavedra D."/>
            <person name="Barton G.J."/>
            <person name="Westrop G.D."/>
            <person name="Mueller S."/>
            <person name="Dessi D."/>
            <person name="Fiori P.L."/>
            <person name="Ren Q."/>
            <person name="Paulsen I."/>
            <person name="Zhang H."/>
            <person name="Bastida-Corcuera F.D."/>
            <person name="Simoes-Barbosa A."/>
            <person name="Brown M.T."/>
            <person name="Hayes R.D."/>
            <person name="Mukherjee M."/>
            <person name="Okumura C.Y."/>
            <person name="Schneider R."/>
            <person name="Smith A.J."/>
            <person name="Vanacova S."/>
            <person name="Villalvazo M."/>
            <person name="Haas B.J."/>
            <person name="Pertea M."/>
            <person name="Feldblyum T.V."/>
            <person name="Utterback T.R."/>
            <person name="Shu C.L."/>
            <person name="Osoegawa K."/>
            <person name="de Jong P.J."/>
            <person name="Hrdy I."/>
            <person name="Horvathova L."/>
            <person name="Zubacova Z."/>
            <person name="Dolezal P."/>
            <person name="Malik S.B."/>
            <person name="Logsdon J.M. Jr."/>
            <person name="Henze K."/>
            <person name="Gupta A."/>
            <person name="Wang C.C."/>
            <person name="Dunne R.L."/>
            <person name="Upcroft J.A."/>
            <person name="Upcroft P."/>
            <person name="White O."/>
            <person name="Salzberg S.L."/>
            <person name="Tang P."/>
            <person name="Chiu C.-H."/>
            <person name="Lee Y.-S."/>
            <person name="Embley T.M."/>
            <person name="Coombs G.H."/>
            <person name="Mottram J.C."/>
            <person name="Tachezy J."/>
            <person name="Fraser-Liggett C.M."/>
            <person name="Johnson P.J."/>
        </authorList>
    </citation>
    <scope>NUCLEOTIDE SEQUENCE [LARGE SCALE GENOMIC DNA]</scope>
    <source>
        <strain evidence="2">G3</strain>
    </source>
</reference>
<dbReference type="RefSeq" id="XP_001301743.1">
    <property type="nucleotide sequence ID" value="XM_001301742.1"/>
</dbReference>
<dbReference type="EMBL" id="DS114262">
    <property type="protein sequence ID" value="EAX88813.1"/>
    <property type="molecule type" value="Genomic_DNA"/>
</dbReference>
<evidence type="ECO:0000256" key="1">
    <source>
        <dbReference type="PROSITE-ProRule" id="PRU00023"/>
    </source>
</evidence>
<dbReference type="KEGG" id="tva:4746476"/>
<dbReference type="Pfam" id="PF12796">
    <property type="entry name" value="Ank_2"/>
    <property type="match status" value="1"/>
</dbReference>
<dbReference type="Gene3D" id="1.25.40.20">
    <property type="entry name" value="Ankyrin repeat-containing domain"/>
    <property type="match status" value="1"/>
</dbReference>
<dbReference type="PANTHER" id="PTHR24159">
    <property type="match status" value="1"/>
</dbReference>